<gene>
    <name evidence="2" type="ORF">ACFYXI_36080</name>
</gene>
<dbReference type="RefSeq" id="WP_387417222.1">
    <property type="nucleotide sequence ID" value="NZ_JBIASD010000038.1"/>
</dbReference>
<reference evidence="2 3" key="1">
    <citation type="submission" date="2024-10" db="EMBL/GenBank/DDBJ databases">
        <title>The Natural Products Discovery Center: Release of the First 8490 Sequenced Strains for Exploring Actinobacteria Biosynthetic Diversity.</title>
        <authorList>
            <person name="Kalkreuter E."/>
            <person name="Kautsar S.A."/>
            <person name="Yang D."/>
            <person name="Bader C.D."/>
            <person name="Teijaro C.N."/>
            <person name="Fluegel L."/>
            <person name="Davis C.M."/>
            <person name="Simpson J.R."/>
            <person name="Lauterbach L."/>
            <person name="Steele A.D."/>
            <person name="Gui C."/>
            <person name="Meng S."/>
            <person name="Li G."/>
            <person name="Viehrig K."/>
            <person name="Ye F."/>
            <person name="Su P."/>
            <person name="Kiefer A.F."/>
            <person name="Nichols A."/>
            <person name="Cepeda A.J."/>
            <person name="Yan W."/>
            <person name="Fan B."/>
            <person name="Jiang Y."/>
            <person name="Adhikari A."/>
            <person name="Zheng C.-J."/>
            <person name="Schuster L."/>
            <person name="Cowan T.M."/>
            <person name="Smanski M.J."/>
            <person name="Chevrette M.G."/>
            <person name="De Carvalho L.P.S."/>
            <person name="Shen B."/>
        </authorList>
    </citation>
    <scope>NUCLEOTIDE SEQUENCE [LARGE SCALE GENOMIC DNA]</scope>
    <source>
        <strain evidence="2 3">NPDC002173</strain>
    </source>
</reference>
<evidence type="ECO:0000313" key="2">
    <source>
        <dbReference type="EMBL" id="MFF3671019.1"/>
    </source>
</evidence>
<proteinExistence type="predicted"/>
<protein>
    <submittedName>
        <fullName evidence="2">DUF4097 family beta strand repeat-containing protein</fullName>
    </submittedName>
</protein>
<sequence length="226" mass="23418">MQNITRAANNETVTYDVKDKVARVVLVGGSGEIEVGEADDSVVKVGETLRWSSGKPVTEHKVEGDALVMSYECPHAMDNCSVSYKVKVPKGMRVEAKVGSGDVRLNALSGPTKVETGSGDAYLTELSGPITAKVGSGDLEGTALTGKELKVEADSGNATLKYATVPDNVNVSAGSGDAEITLPDGPYSVDTKTRSGETTISVKTDLGSPHRVVIHTGSGNVSLLPA</sequence>
<accession>A0ABW6T172</accession>
<dbReference type="Pfam" id="PF13349">
    <property type="entry name" value="DUF4097"/>
    <property type="match status" value="1"/>
</dbReference>
<dbReference type="Proteomes" id="UP001602013">
    <property type="component" value="Unassembled WGS sequence"/>
</dbReference>
<comment type="caution">
    <text evidence="2">The sequence shown here is derived from an EMBL/GenBank/DDBJ whole genome shotgun (WGS) entry which is preliminary data.</text>
</comment>
<dbReference type="Gene3D" id="2.160.20.120">
    <property type="match status" value="1"/>
</dbReference>
<name>A0ABW6T172_9ACTN</name>
<organism evidence="2 3">
    <name type="scientific">Microtetraspora malaysiensis</name>
    <dbReference type="NCBI Taxonomy" id="161358"/>
    <lineage>
        <taxon>Bacteria</taxon>
        <taxon>Bacillati</taxon>
        <taxon>Actinomycetota</taxon>
        <taxon>Actinomycetes</taxon>
        <taxon>Streptosporangiales</taxon>
        <taxon>Streptosporangiaceae</taxon>
        <taxon>Microtetraspora</taxon>
    </lineage>
</organism>
<dbReference type="InterPro" id="IPR025164">
    <property type="entry name" value="Toastrack_DUF4097"/>
</dbReference>
<dbReference type="EMBL" id="JBIASD010000038">
    <property type="protein sequence ID" value="MFF3671019.1"/>
    <property type="molecule type" value="Genomic_DNA"/>
</dbReference>
<keyword evidence="3" id="KW-1185">Reference proteome</keyword>
<feature type="domain" description="DUF4097" evidence="1">
    <location>
        <begin position="91"/>
        <end position="223"/>
    </location>
</feature>
<evidence type="ECO:0000259" key="1">
    <source>
        <dbReference type="Pfam" id="PF13349"/>
    </source>
</evidence>
<evidence type="ECO:0000313" key="3">
    <source>
        <dbReference type="Proteomes" id="UP001602013"/>
    </source>
</evidence>